<keyword evidence="3" id="KW-0862">Zinc</keyword>
<sequence length="316" mass="34290">MLTFPRRPEGTAYLTEGGTETELMYKFGHELPHFAIYPLLDDPAAVADLHGMYRRYLEVAERHGLAVMMGGLDYRASPDWAERLGYSRAGLAEMQHRAIDFLREAAAPFRARLPAVLVLGVVGPRGDAYGRGEAITATEAEDYHGVQLETLAAARVDGVWAATFNNVPEAVGVARAAAGAGLPLNLSFTLDGRGRLASGPSLREAIETVDAEAGAAAPDGYGINCSHPLEFEPALEPGDWIRRLRSLRPNAARMDKIALCKLGHLEEGDPPELGRLMGDLARRYPHVDIWGGCCGSWETHLEEIARNVRQARGGVL</sequence>
<evidence type="ECO:0000256" key="3">
    <source>
        <dbReference type="PROSITE-ProRule" id="PRU00333"/>
    </source>
</evidence>
<proteinExistence type="predicted"/>
<keyword evidence="1 3" id="KW-0489">Methyltransferase</keyword>
<keyword evidence="3" id="KW-0479">Metal-binding</keyword>
<evidence type="ECO:0000313" key="6">
    <source>
        <dbReference type="Proteomes" id="UP001264519"/>
    </source>
</evidence>
<dbReference type="Proteomes" id="UP001264519">
    <property type="component" value="Unassembled WGS sequence"/>
</dbReference>
<keyword evidence="6" id="KW-1185">Reference proteome</keyword>
<dbReference type="InterPro" id="IPR036589">
    <property type="entry name" value="HCY_dom_sf"/>
</dbReference>
<feature type="binding site" evidence="3">
    <location>
        <position position="225"/>
    </location>
    <ligand>
        <name>Zn(2+)</name>
        <dbReference type="ChEBI" id="CHEBI:29105"/>
    </ligand>
</feature>
<dbReference type="Pfam" id="PF02574">
    <property type="entry name" value="S-methyl_trans"/>
    <property type="match status" value="1"/>
</dbReference>
<comment type="cofactor">
    <cofactor evidence="3">
        <name>Zn(2+)</name>
        <dbReference type="ChEBI" id="CHEBI:29105"/>
    </cofactor>
</comment>
<keyword evidence="2 3" id="KW-0808">Transferase</keyword>
<accession>A0ABU1FYE2</accession>
<dbReference type="PANTHER" id="PTHR11103">
    <property type="entry name" value="SLR1189 PROTEIN"/>
    <property type="match status" value="1"/>
</dbReference>
<evidence type="ECO:0000256" key="1">
    <source>
        <dbReference type="ARBA" id="ARBA00022603"/>
    </source>
</evidence>
<protein>
    <submittedName>
        <fullName evidence="5">Homocysteine S-methyltransferase family protein</fullName>
    </submittedName>
</protein>
<dbReference type="SUPFAM" id="SSF82282">
    <property type="entry name" value="Homocysteine S-methyltransferase"/>
    <property type="match status" value="1"/>
</dbReference>
<feature type="binding site" evidence="3">
    <location>
        <position position="293"/>
    </location>
    <ligand>
        <name>Zn(2+)</name>
        <dbReference type="ChEBI" id="CHEBI:29105"/>
    </ligand>
</feature>
<dbReference type="EMBL" id="JARWAK010000001">
    <property type="protein sequence ID" value="MDR5865189.1"/>
    <property type="molecule type" value="Genomic_DNA"/>
</dbReference>
<name>A0ABU1FYE2_9GAMM</name>
<dbReference type="Gene3D" id="3.20.20.330">
    <property type="entry name" value="Homocysteine-binding-like domain"/>
    <property type="match status" value="1"/>
</dbReference>
<evidence type="ECO:0000259" key="4">
    <source>
        <dbReference type="PROSITE" id="PS50970"/>
    </source>
</evidence>
<reference evidence="5 6" key="1">
    <citation type="submission" date="2023-04" db="EMBL/GenBank/DDBJ databases">
        <title>A long-awaited taxogenomic arrangement of the family Halomonadaceae.</title>
        <authorList>
            <person name="De La Haba R."/>
            <person name="Chuvochina M."/>
            <person name="Wittouck S."/>
            <person name="Arahal D.R."/>
            <person name="Sanchez-Porro C."/>
            <person name="Hugenholtz P."/>
            <person name="Ventosa A."/>
        </authorList>
    </citation>
    <scope>NUCLEOTIDE SEQUENCE [LARGE SCALE GENOMIC DNA]</scope>
    <source>
        <strain evidence="5 6">DSM 23530</strain>
    </source>
</reference>
<evidence type="ECO:0000313" key="5">
    <source>
        <dbReference type="EMBL" id="MDR5865189.1"/>
    </source>
</evidence>
<organism evidence="5 6">
    <name type="scientific">Halomonas koreensis</name>
    <dbReference type="NCBI Taxonomy" id="245385"/>
    <lineage>
        <taxon>Bacteria</taxon>
        <taxon>Pseudomonadati</taxon>
        <taxon>Pseudomonadota</taxon>
        <taxon>Gammaproteobacteria</taxon>
        <taxon>Oceanospirillales</taxon>
        <taxon>Halomonadaceae</taxon>
        <taxon>Halomonas</taxon>
    </lineage>
</organism>
<dbReference type="InterPro" id="IPR003726">
    <property type="entry name" value="HCY_dom"/>
</dbReference>
<dbReference type="PROSITE" id="PS50970">
    <property type="entry name" value="HCY"/>
    <property type="match status" value="1"/>
</dbReference>
<evidence type="ECO:0000256" key="2">
    <source>
        <dbReference type="ARBA" id="ARBA00022679"/>
    </source>
</evidence>
<dbReference type="PANTHER" id="PTHR11103:SF18">
    <property type="entry name" value="SLR1189 PROTEIN"/>
    <property type="match status" value="1"/>
</dbReference>
<comment type="caution">
    <text evidence="5">The sequence shown here is derived from an EMBL/GenBank/DDBJ whole genome shotgun (WGS) entry which is preliminary data.</text>
</comment>
<feature type="domain" description="Hcy-binding" evidence="4">
    <location>
        <begin position="1"/>
        <end position="308"/>
    </location>
</feature>
<feature type="binding site" evidence="3">
    <location>
        <position position="294"/>
    </location>
    <ligand>
        <name>Zn(2+)</name>
        <dbReference type="ChEBI" id="CHEBI:29105"/>
    </ligand>
</feature>
<gene>
    <name evidence="5" type="ORF">QC818_00115</name>
</gene>
<dbReference type="RefSeq" id="WP_309650792.1">
    <property type="nucleotide sequence ID" value="NZ_JARWAK010000001.1"/>
</dbReference>